<dbReference type="AlphaFoldDB" id="A0A1Y5SBW5"/>
<dbReference type="RefSeq" id="WP_085878239.1">
    <property type="nucleotide sequence ID" value="NZ_FWFZ01000005.1"/>
</dbReference>
<proteinExistence type="predicted"/>
<protein>
    <recommendedName>
        <fullName evidence="3">DUF3052 domain-containing protein</fullName>
    </recommendedName>
</protein>
<name>A0A1Y5SBW5_9RHOB</name>
<dbReference type="Proteomes" id="UP000193900">
    <property type="component" value="Unassembled WGS sequence"/>
</dbReference>
<organism evidence="1 2">
    <name type="scientific">Roseisalinus antarcticus</name>
    <dbReference type="NCBI Taxonomy" id="254357"/>
    <lineage>
        <taxon>Bacteria</taxon>
        <taxon>Pseudomonadati</taxon>
        <taxon>Pseudomonadota</taxon>
        <taxon>Alphaproteobacteria</taxon>
        <taxon>Rhodobacterales</taxon>
        <taxon>Roseobacteraceae</taxon>
        <taxon>Roseisalinus</taxon>
    </lineage>
</organism>
<evidence type="ECO:0000313" key="1">
    <source>
        <dbReference type="EMBL" id="SLN36846.1"/>
    </source>
</evidence>
<evidence type="ECO:0008006" key="3">
    <source>
        <dbReference type="Google" id="ProtNLM"/>
    </source>
</evidence>
<sequence>MAGYSGTPLWKKLGLKDGMAAAVLDPPDHYAQLLAGGPAATWGPPRDGMGFLHLFTARRDRLAETLPMALSRMARDGMIWISWPKKASKLPSEITEDVVREVALPMGLVDAKVCAVDEIWSGLKLVIRKELR</sequence>
<dbReference type="EMBL" id="FWFZ01000005">
    <property type="protein sequence ID" value="SLN36846.1"/>
    <property type="molecule type" value="Genomic_DNA"/>
</dbReference>
<accession>A0A1Y5SBW5</accession>
<keyword evidence="2" id="KW-1185">Reference proteome</keyword>
<gene>
    <name evidence="1" type="ORF">ROA7023_01353</name>
</gene>
<dbReference type="OrthoDB" id="9800461at2"/>
<evidence type="ECO:0000313" key="2">
    <source>
        <dbReference type="Proteomes" id="UP000193900"/>
    </source>
</evidence>
<dbReference type="InterPro" id="IPR021412">
    <property type="entry name" value="DUF3052"/>
</dbReference>
<reference evidence="1 2" key="1">
    <citation type="submission" date="2017-03" db="EMBL/GenBank/DDBJ databases">
        <authorList>
            <person name="Afonso C.L."/>
            <person name="Miller P.J."/>
            <person name="Scott M.A."/>
            <person name="Spackman E."/>
            <person name="Goraichik I."/>
            <person name="Dimitrov K.M."/>
            <person name="Suarez D.L."/>
            <person name="Swayne D.E."/>
        </authorList>
    </citation>
    <scope>NUCLEOTIDE SEQUENCE [LARGE SCALE GENOMIC DNA]</scope>
    <source>
        <strain evidence="1 2">CECT 7023</strain>
    </source>
</reference>
<dbReference type="Pfam" id="PF11253">
    <property type="entry name" value="DUF3052"/>
    <property type="match status" value="1"/>
</dbReference>